<dbReference type="EC" id="3.4.11.5" evidence="4 11"/>
<dbReference type="GO" id="GO:0006508">
    <property type="term" value="P:proteolysis"/>
    <property type="evidence" value="ECO:0007669"/>
    <property type="project" value="UniProtKB-KW"/>
</dbReference>
<sequence length="346" mass="39023">MLAFVSHDGPIRSMRNSSQEVVLRGSSPAPRRRLYPPIEPLQSGLLPVNGGHEIYWEVSGNPKGKPVVFLHGGPGGGSAPIQRRFFDPAAYRIVLLDQRGCGKSRPHAALENNTTWDLVADLESLRRFLGVERWQVFGGSWGSTLALLYAQAHPDRVSEIVLRGVFLARRAEVGWFYQDGANRLFPEAWDEFIRLIPEAERDDVVQAYYRRLTSDDPETMREAAAAWSRWERSTVTLLPEPQPRPSLTTDRFALAIARLECHYFANNGFLSYDNQILDQVGRIRHLPCTIVQGRYDVICPPVSAHDLSVAFPEARLKMVPVAGHSAFESDIIHELVTATDRYREPR</sequence>
<dbReference type="SUPFAM" id="SSF53474">
    <property type="entry name" value="alpha/beta-Hydrolases"/>
    <property type="match status" value="1"/>
</dbReference>
<feature type="active site" description="Nucleophile" evidence="12">
    <location>
        <position position="140"/>
    </location>
</feature>
<evidence type="ECO:0000256" key="4">
    <source>
        <dbReference type="ARBA" id="ARBA00012568"/>
    </source>
</evidence>
<evidence type="ECO:0000256" key="13">
    <source>
        <dbReference type="RuleBase" id="RU003421"/>
    </source>
</evidence>
<dbReference type="GO" id="GO:0005737">
    <property type="term" value="C:cytoplasm"/>
    <property type="evidence" value="ECO:0007669"/>
    <property type="project" value="UniProtKB-SubCell"/>
</dbReference>
<comment type="subcellular location">
    <subcellularLocation>
        <location evidence="2 11">Cytoplasm</location>
    </subcellularLocation>
</comment>
<evidence type="ECO:0000256" key="9">
    <source>
        <dbReference type="ARBA" id="ARBA00022801"/>
    </source>
</evidence>
<comment type="caution">
    <text evidence="15">The sequence shown here is derived from an EMBL/GenBank/DDBJ whole genome shotgun (WGS) entry which is preliminary data.</text>
</comment>
<evidence type="ECO:0000259" key="14">
    <source>
        <dbReference type="Pfam" id="PF00561"/>
    </source>
</evidence>
<evidence type="ECO:0000256" key="8">
    <source>
        <dbReference type="ARBA" id="ARBA00022670"/>
    </source>
</evidence>
<keyword evidence="6 11" id="KW-0031">Aminopeptidase</keyword>
<evidence type="ECO:0000256" key="2">
    <source>
        <dbReference type="ARBA" id="ARBA00004496"/>
    </source>
</evidence>
<evidence type="ECO:0000256" key="12">
    <source>
        <dbReference type="PIRSR" id="PIRSR006431-1"/>
    </source>
</evidence>
<evidence type="ECO:0000313" key="15">
    <source>
        <dbReference type="EMBL" id="TCP36432.1"/>
    </source>
</evidence>
<comment type="similarity">
    <text evidence="3 11 13">Belongs to the peptidase S33 family.</text>
</comment>
<dbReference type="NCBIfam" id="TIGR01249">
    <property type="entry name" value="pro_imino_pep_1"/>
    <property type="match status" value="1"/>
</dbReference>
<dbReference type="Gene3D" id="3.40.50.1820">
    <property type="entry name" value="alpha/beta hydrolase"/>
    <property type="match status" value="1"/>
</dbReference>
<dbReference type="PANTHER" id="PTHR43722:SF1">
    <property type="entry name" value="PROLINE IMINOPEPTIDASE"/>
    <property type="match status" value="1"/>
</dbReference>
<keyword evidence="7 11" id="KW-0963">Cytoplasm</keyword>
<keyword evidence="9 11" id="KW-0378">Hydrolase</keyword>
<keyword evidence="8 11" id="KW-0645">Protease</keyword>
<accession>A0A4R2PLE4</accession>
<dbReference type="Proteomes" id="UP000295399">
    <property type="component" value="Unassembled WGS sequence"/>
</dbReference>
<reference evidence="15 16" key="1">
    <citation type="submission" date="2019-03" db="EMBL/GenBank/DDBJ databases">
        <title>Genomic Encyclopedia of Type Strains, Phase IV (KMG-IV): sequencing the most valuable type-strain genomes for metagenomic binning, comparative biology and taxonomic classification.</title>
        <authorList>
            <person name="Goeker M."/>
        </authorList>
    </citation>
    <scope>NUCLEOTIDE SEQUENCE [LARGE SCALE GENOMIC DNA]</scope>
    <source>
        <strain evidence="15 16">DSM 2132</strain>
    </source>
</reference>
<dbReference type="InterPro" id="IPR029058">
    <property type="entry name" value="AB_hydrolase_fold"/>
</dbReference>
<evidence type="ECO:0000256" key="6">
    <source>
        <dbReference type="ARBA" id="ARBA00022438"/>
    </source>
</evidence>
<feature type="domain" description="AB hydrolase-1" evidence="14">
    <location>
        <begin position="65"/>
        <end position="329"/>
    </location>
</feature>
<dbReference type="PRINTS" id="PR00111">
    <property type="entry name" value="ABHYDROLASE"/>
</dbReference>
<evidence type="ECO:0000313" key="16">
    <source>
        <dbReference type="Proteomes" id="UP000295399"/>
    </source>
</evidence>
<name>A0A4R2PLE4_RHOSA</name>
<organism evidence="15 16">
    <name type="scientific">Rhodothalassium salexigens DSM 2132</name>
    <dbReference type="NCBI Taxonomy" id="1188247"/>
    <lineage>
        <taxon>Bacteria</taxon>
        <taxon>Pseudomonadati</taxon>
        <taxon>Pseudomonadota</taxon>
        <taxon>Alphaproteobacteria</taxon>
        <taxon>Rhodothalassiales</taxon>
        <taxon>Rhodothalassiaceae</taxon>
        <taxon>Rhodothalassium</taxon>
    </lineage>
</organism>
<evidence type="ECO:0000256" key="7">
    <source>
        <dbReference type="ARBA" id="ARBA00022490"/>
    </source>
</evidence>
<protein>
    <recommendedName>
        <fullName evidence="5 11">Proline iminopeptidase</fullName>
        <shortName evidence="11">PIP</shortName>
        <ecNumber evidence="4 11">3.4.11.5</ecNumber>
    </recommendedName>
    <alternativeName>
        <fullName evidence="10 11">Prolyl aminopeptidase</fullName>
    </alternativeName>
</protein>
<dbReference type="PRINTS" id="PR00793">
    <property type="entry name" value="PROAMNOPTASE"/>
</dbReference>
<dbReference type="InterPro" id="IPR002410">
    <property type="entry name" value="Peptidase_S33"/>
</dbReference>
<dbReference type="InterPro" id="IPR000073">
    <property type="entry name" value="AB_hydrolase_1"/>
</dbReference>
<dbReference type="InParanoid" id="A0A4R2PLE4"/>
<keyword evidence="16" id="KW-1185">Reference proteome</keyword>
<dbReference type="EMBL" id="SLXO01000003">
    <property type="protein sequence ID" value="TCP36432.1"/>
    <property type="molecule type" value="Genomic_DNA"/>
</dbReference>
<evidence type="ECO:0000256" key="5">
    <source>
        <dbReference type="ARBA" id="ARBA00021843"/>
    </source>
</evidence>
<dbReference type="InterPro" id="IPR005944">
    <property type="entry name" value="Pro_iminopeptidase"/>
</dbReference>
<evidence type="ECO:0000256" key="3">
    <source>
        <dbReference type="ARBA" id="ARBA00010088"/>
    </source>
</evidence>
<dbReference type="GO" id="GO:0004177">
    <property type="term" value="F:aminopeptidase activity"/>
    <property type="evidence" value="ECO:0007669"/>
    <property type="project" value="UniProtKB-UniRule"/>
</dbReference>
<dbReference type="PIRSF" id="PIRSF006431">
    <property type="entry name" value="Pept_S33"/>
    <property type="match status" value="1"/>
</dbReference>
<comment type="catalytic activity">
    <reaction evidence="1 11 13">
        <text>Release of N-terminal proline from a peptide.</text>
        <dbReference type="EC" id="3.4.11.5"/>
    </reaction>
</comment>
<evidence type="ECO:0000256" key="11">
    <source>
        <dbReference type="PIRNR" id="PIRNR006431"/>
    </source>
</evidence>
<gene>
    <name evidence="15" type="ORF">EV659_103323</name>
</gene>
<dbReference type="PANTHER" id="PTHR43722">
    <property type="entry name" value="PROLINE IMINOPEPTIDASE"/>
    <property type="match status" value="1"/>
</dbReference>
<proteinExistence type="inferred from homology"/>
<dbReference type="AlphaFoldDB" id="A0A4R2PLE4"/>
<evidence type="ECO:0000256" key="1">
    <source>
        <dbReference type="ARBA" id="ARBA00001585"/>
    </source>
</evidence>
<feature type="active site" description="Proton donor" evidence="12">
    <location>
        <position position="296"/>
    </location>
</feature>
<dbReference type="Pfam" id="PF00561">
    <property type="entry name" value="Abhydrolase_1"/>
    <property type="match status" value="1"/>
</dbReference>
<evidence type="ECO:0000256" key="10">
    <source>
        <dbReference type="ARBA" id="ARBA00029605"/>
    </source>
</evidence>
<feature type="active site" description="Proton donor" evidence="12">
    <location>
        <position position="324"/>
    </location>
</feature>